<evidence type="ECO:0000256" key="1">
    <source>
        <dbReference type="ARBA" id="ARBA00022679"/>
    </source>
</evidence>
<evidence type="ECO:0000259" key="2">
    <source>
        <dbReference type="Pfam" id="PF12804"/>
    </source>
</evidence>
<dbReference type="EMBL" id="CP009528">
    <property type="protein sequence ID" value="AKB53842.1"/>
    <property type="molecule type" value="Genomic_DNA"/>
</dbReference>
<keyword evidence="3" id="KW-0548">Nucleotidyltransferase</keyword>
<feature type="domain" description="MobA-like NTP transferase" evidence="2">
    <location>
        <begin position="3"/>
        <end position="126"/>
    </location>
</feature>
<protein>
    <submittedName>
        <fullName evidence="3">Putative adenosylcobinamide-phosphate guanylyltransferase CobY</fullName>
        <ecNumber evidence="3">2.7.7.62</ecNumber>
    </submittedName>
</protein>
<dbReference type="PATRIC" id="fig|1434108.4.peg.1016"/>
<proteinExistence type="predicted"/>
<dbReference type="KEGG" id="mby:MSBRM_0844"/>
<dbReference type="SUPFAM" id="SSF53448">
    <property type="entry name" value="Nucleotide-diphospho-sugar transferases"/>
    <property type="match status" value="1"/>
</dbReference>
<dbReference type="AlphaFoldDB" id="A0A0E3QTI1"/>
<dbReference type="InterPro" id="IPR025877">
    <property type="entry name" value="MobA-like_NTP_Trfase"/>
</dbReference>
<dbReference type="EC" id="2.7.7.62" evidence="3"/>
<evidence type="ECO:0000313" key="3">
    <source>
        <dbReference type="EMBL" id="AKB53842.1"/>
    </source>
</evidence>
<dbReference type="RefSeq" id="WP_048154824.1">
    <property type="nucleotide sequence ID" value="NZ_CP009528.1"/>
</dbReference>
<gene>
    <name evidence="3" type="ORF">MSBRM_0844</name>
</gene>
<name>A0A0E3QTI1_METBA</name>
<dbReference type="STRING" id="1434108.MSBRM_0844"/>
<reference evidence="3 4" key="1">
    <citation type="submission" date="2014-07" db="EMBL/GenBank/DDBJ databases">
        <title>Methanogenic archaea and the global carbon cycle.</title>
        <authorList>
            <person name="Henriksen J.R."/>
            <person name="Luke J."/>
            <person name="Reinhart S."/>
            <person name="Benedict M.N."/>
            <person name="Youngblut N.D."/>
            <person name="Metcalf M.E."/>
            <person name="Whitaker R.J."/>
            <person name="Metcalf W.W."/>
        </authorList>
    </citation>
    <scope>NUCLEOTIDE SEQUENCE [LARGE SCALE GENOMIC DNA]</scope>
    <source>
        <strain evidence="3 4">MS</strain>
    </source>
</reference>
<dbReference type="PANTHER" id="PTHR19136">
    <property type="entry name" value="MOLYBDENUM COFACTOR GUANYLYLTRANSFERASE"/>
    <property type="match status" value="1"/>
</dbReference>
<dbReference type="PANTHER" id="PTHR19136:SF86">
    <property type="entry name" value="ADENOSYLCOBINAMIDE-PHOSPHATE GUANYLYLTRANSFERASE"/>
    <property type="match status" value="1"/>
</dbReference>
<sequence>MDAIVMAGGFGQRLGMGEKPCVELLGKPLIAYVIDTLRAAENINRVFVAVSPVTPKTEIMIQERYKGKVRIIRTFGGNYVGDMIHAVETAETVGPVMIIMSDLPLISPDLIDYVIEKYKEEGKPALSVYVPLNICKGAGIRPDTVFNKDGKLIVPVGINILDSSQIRNEQEDFNLILDNPKLAINVNTVKDLQHCKDLLQGQD</sequence>
<organism evidence="3 4">
    <name type="scientific">Methanosarcina barkeri MS</name>
    <dbReference type="NCBI Taxonomy" id="1434108"/>
    <lineage>
        <taxon>Archaea</taxon>
        <taxon>Methanobacteriati</taxon>
        <taxon>Methanobacteriota</taxon>
        <taxon>Stenosarchaea group</taxon>
        <taxon>Methanomicrobia</taxon>
        <taxon>Methanosarcinales</taxon>
        <taxon>Methanosarcinaceae</taxon>
        <taxon>Methanosarcina</taxon>
    </lineage>
</organism>
<dbReference type="Pfam" id="PF12804">
    <property type="entry name" value="NTP_transf_3"/>
    <property type="match status" value="1"/>
</dbReference>
<dbReference type="InterPro" id="IPR029044">
    <property type="entry name" value="Nucleotide-diphossugar_trans"/>
</dbReference>
<accession>A0A0E3QTI1</accession>
<keyword evidence="1 3" id="KW-0808">Transferase</keyword>
<dbReference type="HOGENOM" id="CLU_098907_0_0_2"/>
<dbReference type="Proteomes" id="UP000033033">
    <property type="component" value="Chromosome"/>
</dbReference>
<keyword evidence="4" id="KW-1185">Reference proteome</keyword>
<dbReference type="GO" id="GO:0008820">
    <property type="term" value="F:cobinamide phosphate guanylyltransferase activity"/>
    <property type="evidence" value="ECO:0007669"/>
    <property type="project" value="UniProtKB-EC"/>
</dbReference>
<evidence type="ECO:0000313" key="4">
    <source>
        <dbReference type="Proteomes" id="UP000033033"/>
    </source>
</evidence>
<dbReference type="GeneID" id="24844057"/>
<dbReference type="Gene3D" id="3.90.550.10">
    <property type="entry name" value="Spore Coat Polysaccharide Biosynthesis Protein SpsA, Chain A"/>
    <property type="match status" value="1"/>
</dbReference>